<dbReference type="PANTHER" id="PTHR33164">
    <property type="entry name" value="TRANSCRIPTIONAL REGULATOR, MARR FAMILY"/>
    <property type="match status" value="1"/>
</dbReference>
<dbReference type="InterPro" id="IPR039422">
    <property type="entry name" value="MarR/SlyA-like"/>
</dbReference>
<dbReference type="PANTHER" id="PTHR33164:SF99">
    <property type="entry name" value="MARR FAMILY REGULATORY PROTEIN"/>
    <property type="match status" value="1"/>
</dbReference>
<dbReference type="InterPro" id="IPR036390">
    <property type="entry name" value="WH_DNA-bd_sf"/>
</dbReference>
<keyword evidence="4" id="KW-1185">Reference proteome</keyword>
<reference evidence="3 4" key="1">
    <citation type="submission" date="2018-09" db="EMBL/GenBank/DDBJ databases">
        <title>Comparative genomics of Leucobacter spp.</title>
        <authorList>
            <person name="Reis A.C."/>
            <person name="Kolvenbach B.A."/>
            <person name="Corvini P.F.X."/>
            <person name="Nunes O.C."/>
        </authorList>
    </citation>
    <scope>NUCLEOTIDE SEQUENCE [LARGE SCALE GENOMIC DNA]</scope>
    <source>
        <strain evidence="3 4">L-1</strain>
    </source>
</reference>
<evidence type="ECO:0000313" key="4">
    <source>
        <dbReference type="Proteomes" id="UP001646141"/>
    </source>
</evidence>
<sequence>MDRRLAAESALSLGDYRVLLALSEAETHTLRSSELADLIEWERSRLSHHLGRMEKRGLITRSRDEASSRGVQIGITAAGQSAFRAASARHLHAVKELFVDALTPEQAQHAGEIAAALRGHLRADAGEQPGSAERPGERVPGPEGSPLPQPS</sequence>
<dbReference type="Pfam" id="PF01047">
    <property type="entry name" value="MarR"/>
    <property type="match status" value="1"/>
</dbReference>
<dbReference type="SMART" id="SM00347">
    <property type="entry name" value="HTH_MARR"/>
    <property type="match status" value="1"/>
</dbReference>
<name>A0ABS1SN63_9MICO</name>
<comment type="caution">
    <text evidence="3">The sequence shown here is derived from an EMBL/GenBank/DDBJ whole genome shotgun (WGS) entry which is preliminary data.</text>
</comment>
<dbReference type="EMBL" id="QYAD01000001">
    <property type="protein sequence ID" value="MBL3688577.1"/>
    <property type="molecule type" value="Genomic_DNA"/>
</dbReference>
<dbReference type="InterPro" id="IPR000835">
    <property type="entry name" value="HTH_MarR-typ"/>
</dbReference>
<proteinExistence type="predicted"/>
<dbReference type="Proteomes" id="UP001646141">
    <property type="component" value="Unassembled WGS sequence"/>
</dbReference>
<dbReference type="PROSITE" id="PS50995">
    <property type="entry name" value="HTH_MARR_2"/>
    <property type="match status" value="1"/>
</dbReference>
<dbReference type="SUPFAM" id="SSF46785">
    <property type="entry name" value="Winged helix' DNA-binding domain"/>
    <property type="match status" value="1"/>
</dbReference>
<evidence type="ECO:0000256" key="1">
    <source>
        <dbReference type="SAM" id="MobiDB-lite"/>
    </source>
</evidence>
<accession>A0ABS1SN63</accession>
<protein>
    <submittedName>
        <fullName evidence="3">MarR family transcriptional regulator</fullName>
    </submittedName>
</protein>
<gene>
    <name evidence="3" type="ORF">D3226_01200</name>
</gene>
<dbReference type="InterPro" id="IPR036388">
    <property type="entry name" value="WH-like_DNA-bd_sf"/>
</dbReference>
<feature type="region of interest" description="Disordered" evidence="1">
    <location>
        <begin position="110"/>
        <end position="151"/>
    </location>
</feature>
<dbReference type="Gene3D" id="1.10.10.10">
    <property type="entry name" value="Winged helix-like DNA-binding domain superfamily/Winged helix DNA-binding domain"/>
    <property type="match status" value="1"/>
</dbReference>
<organism evidence="3 4">
    <name type="scientific">Leucobacter chromiireducens subsp. chromiireducens</name>
    <dbReference type="NCBI Taxonomy" id="660067"/>
    <lineage>
        <taxon>Bacteria</taxon>
        <taxon>Bacillati</taxon>
        <taxon>Actinomycetota</taxon>
        <taxon>Actinomycetes</taxon>
        <taxon>Micrococcales</taxon>
        <taxon>Microbacteriaceae</taxon>
        <taxon>Leucobacter</taxon>
    </lineage>
</organism>
<evidence type="ECO:0000259" key="2">
    <source>
        <dbReference type="PROSITE" id="PS50995"/>
    </source>
</evidence>
<evidence type="ECO:0000313" key="3">
    <source>
        <dbReference type="EMBL" id="MBL3688577.1"/>
    </source>
</evidence>
<feature type="domain" description="HTH marR-type" evidence="2">
    <location>
        <begin position="1"/>
        <end position="119"/>
    </location>
</feature>